<dbReference type="InterPro" id="IPR004988">
    <property type="entry name" value="DUF273"/>
</dbReference>
<proteinExistence type="predicted"/>
<dbReference type="PANTHER" id="PTHR31562">
    <property type="entry name" value="PROTEIN CBG18972"/>
    <property type="match status" value="1"/>
</dbReference>
<feature type="transmembrane region" description="Helical" evidence="1">
    <location>
        <begin position="21"/>
        <end position="42"/>
    </location>
</feature>
<dbReference type="EMBL" id="CP090895">
    <property type="protein sequence ID" value="ULT90308.1"/>
    <property type="molecule type" value="Genomic_DNA"/>
</dbReference>
<protein>
    <submittedName>
        <fullName evidence="2">Uncharacterized protein</fullName>
    </submittedName>
</protein>
<name>A0AAE9A1S3_CAEBR</name>
<dbReference type="PANTHER" id="PTHR31562:SF13">
    <property type="entry name" value="NUCLEOTID_TRANS DOMAIN-CONTAINING PROTEIN-RELATED"/>
    <property type="match status" value="1"/>
</dbReference>
<dbReference type="AlphaFoldDB" id="A0AAE9A1S3"/>
<keyword evidence="1" id="KW-0472">Membrane</keyword>
<reference evidence="2 3" key="1">
    <citation type="submission" date="2022-02" db="EMBL/GenBank/DDBJ databases">
        <title>Chromosome-level reference genomes for two strains of Caenorhabditis briggsae: an improved platform for comparative genomics.</title>
        <authorList>
            <person name="Stevens L."/>
            <person name="Andersen E.C."/>
        </authorList>
    </citation>
    <scope>NUCLEOTIDE SEQUENCE [LARGE SCALE GENOMIC DNA]</scope>
    <source>
        <strain evidence="2">QX1410_ONT</strain>
        <tissue evidence="2">Whole-organism</tissue>
    </source>
</reference>
<evidence type="ECO:0000256" key="1">
    <source>
        <dbReference type="SAM" id="Phobius"/>
    </source>
</evidence>
<dbReference type="InterPro" id="IPR029044">
    <property type="entry name" value="Nucleotide-diphossugar_trans"/>
</dbReference>
<keyword evidence="1" id="KW-1133">Transmembrane helix</keyword>
<keyword evidence="1" id="KW-0812">Transmembrane</keyword>
<evidence type="ECO:0000313" key="3">
    <source>
        <dbReference type="Proteomes" id="UP000827892"/>
    </source>
</evidence>
<sequence>MSSWRLRYSLVPGVERSYKSSSWLFLALAFICFLYMSIIFVFDTVPQGSITWNTENLRKKFVLNGSLTDLVHFQVFGSKATEPAGHRIAVVMVVTNQTKPENYDIAIQTVRCYCKIHDYEFVLAVDTDFNCAHRDKFFRRHCAAAKILPLFDTILFLDADIGVVNPERRMEDYMVEGIDVTFYDRFYNWEIMAGSYIARNTQYAIDLLNEFADYEFKLPRSFHGTDNGALHIFLAERLFPHAQIETNICKKVYNKSNSFQDLFTYEACVRAIFGAGTDFGKVRIMKKGTGWARDGWLTSMLWHPDIDFMFHGWKTNQLRQTPEVGVRPNQMGRSEWYNPLGGPIYLERCSPQNKTWSYDPRLHGNKEDILSSLRKFEEEVAVQQGTGWVRDAWLTSGVWNPEHGFMLHGWKTKQLIKTPMGRFKATPMNWSTWYNPFAGPIDLDKCVRGNTSWSYNPQLVQDKKSVEESLLEYEKKVAFDKIKQMGKIFELANRK</sequence>
<accession>A0AAE9A1S3</accession>
<gene>
    <name evidence="2" type="ORF">L3Y34_008575</name>
</gene>
<evidence type="ECO:0000313" key="2">
    <source>
        <dbReference type="EMBL" id="ULT90308.1"/>
    </source>
</evidence>
<organism evidence="2 3">
    <name type="scientific">Caenorhabditis briggsae</name>
    <dbReference type="NCBI Taxonomy" id="6238"/>
    <lineage>
        <taxon>Eukaryota</taxon>
        <taxon>Metazoa</taxon>
        <taxon>Ecdysozoa</taxon>
        <taxon>Nematoda</taxon>
        <taxon>Chromadorea</taxon>
        <taxon>Rhabditida</taxon>
        <taxon>Rhabditina</taxon>
        <taxon>Rhabditomorpha</taxon>
        <taxon>Rhabditoidea</taxon>
        <taxon>Rhabditidae</taxon>
        <taxon>Peloderinae</taxon>
        <taxon>Caenorhabditis</taxon>
    </lineage>
</organism>
<dbReference type="Pfam" id="PF03314">
    <property type="entry name" value="DUF273"/>
    <property type="match status" value="2"/>
</dbReference>
<dbReference type="Proteomes" id="UP000827892">
    <property type="component" value="Chromosome V"/>
</dbReference>
<dbReference type="Gene3D" id="3.90.550.10">
    <property type="entry name" value="Spore Coat Polysaccharide Biosynthesis Protein SpsA, Chain A"/>
    <property type="match status" value="1"/>
</dbReference>